<name>A0A5C5YJ29_9BACT</name>
<evidence type="ECO:0000256" key="1">
    <source>
        <dbReference type="SAM" id="MobiDB-lite"/>
    </source>
</evidence>
<dbReference type="Proteomes" id="UP000318053">
    <property type="component" value="Unassembled WGS sequence"/>
</dbReference>
<reference evidence="2 3" key="1">
    <citation type="submission" date="2019-02" db="EMBL/GenBank/DDBJ databases">
        <title>Deep-cultivation of Planctomycetes and their phenomic and genomic characterization uncovers novel biology.</title>
        <authorList>
            <person name="Wiegand S."/>
            <person name="Jogler M."/>
            <person name="Boedeker C."/>
            <person name="Pinto D."/>
            <person name="Vollmers J."/>
            <person name="Rivas-Marin E."/>
            <person name="Kohn T."/>
            <person name="Peeters S.H."/>
            <person name="Heuer A."/>
            <person name="Rast P."/>
            <person name="Oberbeckmann S."/>
            <person name="Bunk B."/>
            <person name="Jeske O."/>
            <person name="Meyerdierks A."/>
            <person name="Storesund J.E."/>
            <person name="Kallscheuer N."/>
            <person name="Luecker S."/>
            <person name="Lage O.M."/>
            <person name="Pohl T."/>
            <person name="Merkel B.J."/>
            <person name="Hornburger P."/>
            <person name="Mueller R.-W."/>
            <person name="Bruemmer F."/>
            <person name="Labrenz M."/>
            <person name="Spormann A.M."/>
            <person name="Op Den Camp H."/>
            <person name="Overmann J."/>
            <person name="Amann R."/>
            <person name="Jetten M.S.M."/>
            <person name="Mascher T."/>
            <person name="Medema M.H."/>
            <person name="Devos D.P."/>
            <person name="Kaster A.-K."/>
            <person name="Ovreas L."/>
            <person name="Rohde M."/>
            <person name="Galperin M.Y."/>
            <person name="Jogler C."/>
        </authorList>
    </citation>
    <scope>NUCLEOTIDE SEQUENCE [LARGE SCALE GENOMIC DNA]</scope>
    <source>
        <strain evidence="2 3">CA85</strain>
    </source>
</reference>
<proteinExistence type="predicted"/>
<dbReference type="InterPro" id="IPR029044">
    <property type="entry name" value="Nucleotide-diphossugar_trans"/>
</dbReference>
<accession>A0A5C5YJ29</accession>
<comment type="caution">
    <text evidence="2">The sequence shown here is derived from an EMBL/GenBank/DDBJ whole genome shotgun (WGS) entry which is preliminary data.</text>
</comment>
<protein>
    <recommendedName>
        <fullName evidence="4">Nucleotide-diphospho-sugar transferase domain-containing protein</fullName>
    </recommendedName>
</protein>
<evidence type="ECO:0008006" key="4">
    <source>
        <dbReference type="Google" id="ProtNLM"/>
    </source>
</evidence>
<dbReference type="AlphaFoldDB" id="A0A5C5YJ29"/>
<dbReference type="RefSeq" id="WP_146389273.1">
    <property type="nucleotide sequence ID" value="NZ_SJPK01000001.1"/>
</dbReference>
<evidence type="ECO:0000313" key="3">
    <source>
        <dbReference type="Proteomes" id="UP000318053"/>
    </source>
</evidence>
<sequence length="212" mass="24233">MNPIHEGSFDQPDEGILYVAIGWRMRRPLERSIASVRKFLNLPITVITDLDGIHHVDVVKKVKWNRTPGYAVKPAFIPQLPYARTMVLDTDTIILRSDAAAPMRLITDQYGYHAAAVQSLNGRTDEVRVLSCTPSCNSGVLFLRRSPRVRKAMKLWRQYYPGKGSEEVFLTRALLTAAVPTFWLPREWNDRGRGNQSQRKVRISHPKPIKSR</sequence>
<organism evidence="2 3">
    <name type="scientific">Allorhodopirellula solitaria</name>
    <dbReference type="NCBI Taxonomy" id="2527987"/>
    <lineage>
        <taxon>Bacteria</taxon>
        <taxon>Pseudomonadati</taxon>
        <taxon>Planctomycetota</taxon>
        <taxon>Planctomycetia</taxon>
        <taxon>Pirellulales</taxon>
        <taxon>Pirellulaceae</taxon>
        <taxon>Allorhodopirellula</taxon>
    </lineage>
</organism>
<feature type="region of interest" description="Disordered" evidence="1">
    <location>
        <begin position="190"/>
        <end position="212"/>
    </location>
</feature>
<dbReference type="SUPFAM" id="SSF53448">
    <property type="entry name" value="Nucleotide-diphospho-sugar transferases"/>
    <property type="match status" value="1"/>
</dbReference>
<evidence type="ECO:0000313" key="2">
    <source>
        <dbReference type="EMBL" id="TWT74873.1"/>
    </source>
</evidence>
<keyword evidence="3" id="KW-1185">Reference proteome</keyword>
<feature type="compositionally biased region" description="Basic residues" evidence="1">
    <location>
        <begin position="199"/>
        <end position="212"/>
    </location>
</feature>
<dbReference type="OrthoDB" id="181606at2"/>
<gene>
    <name evidence="2" type="ORF">CA85_01590</name>
</gene>
<dbReference type="EMBL" id="SJPK01000001">
    <property type="protein sequence ID" value="TWT74873.1"/>
    <property type="molecule type" value="Genomic_DNA"/>
</dbReference>